<dbReference type="SUPFAM" id="SSF81301">
    <property type="entry name" value="Nucleotidyltransferase"/>
    <property type="match status" value="1"/>
</dbReference>
<comment type="caution">
    <text evidence="1">The sequence shown here is derived from an EMBL/GenBank/DDBJ whole genome shotgun (WGS) entry which is preliminary data.</text>
</comment>
<organism evidence="1">
    <name type="scientific">Desertifilum tharense IPPAS B-1220</name>
    <dbReference type="NCBI Taxonomy" id="1781255"/>
    <lineage>
        <taxon>Bacteria</taxon>
        <taxon>Bacillati</taxon>
        <taxon>Cyanobacteriota</taxon>
        <taxon>Cyanophyceae</taxon>
        <taxon>Desertifilales</taxon>
        <taxon>Desertifilaceae</taxon>
        <taxon>Desertifilum</taxon>
    </lineage>
</organism>
<evidence type="ECO:0000313" key="1">
    <source>
        <dbReference type="EMBL" id="OEJ74493.1"/>
    </source>
</evidence>
<protein>
    <recommendedName>
        <fullName evidence="2">GrpB family protein</fullName>
    </recommendedName>
</protein>
<dbReference type="RefSeq" id="WP_069967991.1">
    <property type="nucleotide sequence ID" value="NZ_CM124774.1"/>
</dbReference>
<evidence type="ECO:0008006" key="2">
    <source>
        <dbReference type="Google" id="ProtNLM"/>
    </source>
</evidence>
<dbReference type="InterPro" id="IPR007344">
    <property type="entry name" value="GrpB/CoaE"/>
</dbReference>
<dbReference type="OrthoDB" id="9799092at2"/>
<dbReference type="Gene3D" id="3.30.460.10">
    <property type="entry name" value="Beta Polymerase, domain 2"/>
    <property type="match status" value="1"/>
</dbReference>
<dbReference type="PANTHER" id="PTHR34822">
    <property type="entry name" value="GRPB DOMAIN PROTEIN (AFU_ORTHOLOGUE AFUA_1G01530)"/>
    <property type="match status" value="1"/>
</dbReference>
<name>A0A1E5QJH7_9CYAN</name>
<gene>
    <name evidence="1" type="ORF">BH720_14830</name>
</gene>
<accession>A0A1E5QJH7</accession>
<dbReference type="PANTHER" id="PTHR34822:SF1">
    <property type="entry name" value="GRPB FAMILY PROTEIN"/>
    <property type="match status" value="1"/>
</dbReference>
<dbReference type="Pfam" id="PF04229">
    <property type="entry name" value="GrpB"/>
    <property type="match status" value="1"/>
</dbReference>
<dbReference type="EMBL" id="MJGC01000066">
    <property type="protein sequence ID" value="OEJ74493.1"/>
    <property type="molecule type" value="Genomic_DNA"/>
</dbReference>
<reference evidence="1" key="1">
    <citation type="submission" date="2016-09" db="EMBL/GenBank/DDBJ databases">
        <title>Draft genome of thermotolerant cyanobacterium Desertifilum sp. strain IPPAS B-1220.</title>
        <authorList>
            <person name="Sinetova M.A."/>
            <person name="Bolakhan K."/>
            <person name="Zayadan B.K."/>
            <person name="Mironov K.S."/>
            <person name="Ustinova V."/>
            <person name="Kupriyanova E.V."/>
            <person name="Sidorov R.A."/>
            <person name="Skrypnik A.N."/>
            <person name="Gogoleva N.E."/>
            <person name="Gogolev Y.V."/>
            <person name="Los D.A."/>
        </authorList>
    </citation>
    <scope>NUCLEOTIDE SEQUENCE [LARGE SCALE GENOMIC DNA]</scope>
    <source>
        <strain evidence="1">IPPAS B-1220</strain>
    </source>
</reference>
<dbReference type="AlphaFoldDB" id="A0A1E5QJH7"/>
<dbReference type="STRING" id="1781255.BH720_14830"/>
<proteinExistence type="predicted"/>
<sequence>MKVEVVPPDPAWQEEFQKESQQLALAMGENIVAIHHIGSTAIPGIYAKPVIDFLIEVKSITKTDARNGAMAAIGYEAMGEFGLSGRRYFRKHRSPEIRTHNVHTYEVGSPEISRHLAFRDYMIAHPDVAQQYSELKRHLAKQYPGDIESYMDGKDEFVKSMEKKALIWQAMA</sequence>
<dbReference type="InterPro" id="IPR043519">
    <property type="entry name" value="NT_sf"/>
</dbReference>